<sequence length="133" mass="14906">MVPVLSEAINVALPKVSVMEKSFTKIISRCKRRPTRRARLKIILTEIGSPSGKTATVIAIQLVSITAILRSVGWGDRDTGSLSPVKDDFSILASLTSKILEREKIITYEEESEKKTRRDAKNSLTWELESNKY</sequence>
<dbReference type="Proteomes" id="UP000887565">
    <property type="component" value="Unplaced"/>
</dbReference>
<dbReference type="WBParaSite" id="nRc.2.0.1.t15709-RA">
    <property type="protein sequence ID" value="nRc.2.0.1.t15709-RA"/>
    <property type="gene ID" value="nRc.2.0.1.g15709"/>
</dbReference>
<protein>
    <submittedName>
        <fullName evidence="2">Uncharacterized protein</fullName>
    </submittedName>
</protein>
<keyword evidence="1" id="KW-1185">Reference proteome</keyword>
<reference evidence="2" key="1">
    <citation type="submission" date="2022-11" db="UniProtKB">
        <authorList>
            <consortium name="WormBaseParasite"/>
        </authorList>
    </citation>
    <scope>IDENTIFICATION</scope>
</reference>
<evidence type="ECO:0000313" key="1">
    <source>
        <dbReference type="Proteomes" id="UP000887565"/>
    </source>
</evidence>
<evidence type="ECO:0000313" key="2">
    <source>
        <dbReference type="WBParaSite" id="nRc.2.0.1.t15709-RA"/>
    </source>
</evidence>
<organism evidence="1 2">
    <name type="scientific">Romanomermis culicivorax</name>
    <name type="common">Nematode worm</name>
    <dbReference type="NCBI Taxonomy" id="13658"/>
    <lineage>
        <taxon>Eukaryota</taxon>
        <taxon>Metazoa</taxon>
        <taxon>Ecdysozoa</taxon>
        <taxon>Nematoda</taxon>
        <taxon>Enoplea</taxon>
        <taxon>Dorylaimia</taxon>
        <taxon>Mermithida</taxon>
        <taxon>Mermithoidea</taxon>
        <taxon>Mermithidae</taxon>
        <taxon>Romanomermis</taxon>
    </lineage>
</organism>
<proteinExistence type="predicted"/>
<accession>A0A915IQL6</accession>
<name>A0A915IQL6_ROMCU</name>
<dbReference type="AlphaFoldDB" id="A0A915IQL6"/>